<evidence type="ECO:0000313" key="3">
    <source>
        <dbReference type="Proteomes" id="UP000247454"/>
    </source>
</evidence>
<evidence type="ECO:0000256" key="1">
    <source>
        <dbReference type="SAM" id="SignalP"/>
    </source>
</evidence>
<dbReference type="Proteomes" id="UP000247454">
    <property type="component" value="Unassembled WGS sequence"/>
</dbReference>
<dbReference type="AlphaFoldDB" id="A0A318T1M9"/>
<feature type="signal peptide" evidence="1">
    <location>
        <begin position="1"/>
        <end position="29"/>
    </location>
</feature>
<dbReference type="EMBL" id="QJTF01000007">
    <property type="protein sequence ID" value="PYE88431.1"/>
    <property type="molecule type" value="Genomic_DNA"/>
</dbReference>
<gene>
    <name evidence="2" type="ORF">C7477_10773</name>
</gene>
<keyword evidence="3" id="KW-1185">Reference proteome</keyword>
<comment type="caution">
    <text evidence="2">The sequence shown here is derived from an EMBL/GenBank/DDBJ whole genome shotgun (WGS) entry which is preliminary data.</text>
</comment>
<protein>
    <recommendedName>
        <fullName evidence="4">Antifreeze protein</fullName>
    </recommendedName>
</protein>
<organism evidence="2 3">
    <name type="scientific">Phyllobacterium leguminum</name>
    <dbReference type="NCBI Taxonomy" id="314237"/>
    <lineage>
        <taxon>Bacteria</taxon>
        <taxon>Pseudomonadati</taxon>
        <taxon>Pseudomonadota</taxon>
        <taxon>Alphaproteobacteria</taxon>
        <taxon>Hyphomicrobiales</taxon>
        <taxon>Phyllobacteriaceae</taxon>
        <taxon>Phyllobacterium</taxon>
    </lineage>
</organism>
<evidence type="ECO:0008006" key="4">
    <source>
        <dbReference type="Google" id="ProtNLM"/>
    </source>
</evidence>
<reference evidence="2 3" key="1">
    <citation type="submission" date="2018-06" db="EMBL/GenBank/DDBJ databases">
        <title>Genomic Encyclopedia of Type Strains, Phase III (KMG-III): the genomes of soil and plant-associated and newly described type strains.</title>
        <authorList>
            <person name="Whitman W."/>
        </authorList>
    </citation>
    <scope>NUCLEOTIDE SEQUENCE [LARGE SCALE GENOMIC DNA]</scope>
    <source>
        <strain evidence="2 3">ORS 1419</strain>
    </source>
</reference>
<dbReference type="RefSeq" id="WP_110750781.1">
    <property type="nucleotide sequence ID" value="NZ_QJTF01000007.1"/>
</dbReference>
<accession>A0A318T1M9</accession>
<proteinExistence type="predicted"/>
<evidence type="ECO:0000313" key="2">
    <source>
        <dbReference type="EMBL" id="PYE88431.1"/>
    </source>
</evidence>
<keyword evidence="1" id="KW-0732">Signal</keyword>
<sequence length="233" mass="23431">MLIRSIASLAGAAVLMGAATLAISSPANALSMKECSVKYKSAKDAGTLGGMKWNDFRKTQCASDDDAAASGAATGTPGVSASEAAAAAAAAGAAAVAKDEATAAAANGAKGLSRKECSAKYEAAKDANMLGGMKWREFRTAECGPGADAAAVSGQAFREPAAPAPSVVAPAGVSFPAGIDPKFANEKPAKARMHTCLEMYYANKQANALGGLKWIQKGGGFYSLCNARLKQTS</sequence>
<feature type="chain" id="PRO_5016250054" description="Antifreeze protein" evidence="1">
    <location>
        <begin position="30"/>
        <end position="233"/>
    </location>
</feature>
<dbReference type="OrthoDB" id="8001261at2"/>
<name>A0A318T1M9_9HYPH</name>